<proteinExistence type="predicted"/>
<dbReference type="Proteomes" id="UP001141552">
    <property type="component" value="Unassembled WGS sequence"/>
</dbReference>
<sequence>MINSTVAQLVTPDGTWKWASITPFLPDEVGRQQNPPTKKTLKAHFPPTNNPTPTDSQTATKQSPPSKHTPYIPYAASPQNLAWLEKSAVVFMAEETDFDGLEDNLKKDGFSCSSIKLLGSCKVLLSFDSIEVMTSSIDTNHDLLSQYFDSIDHWSPDMVSYARLSWITCYRIPLHVWDKDFFLNFGNHFGKFLGVDAATAEKESFECARIIICTERREPINKVQRIRVGDKFHDIAIFEDIIHDFVQIANDQNIVFWGFDSNVSEDDAPSSSENLPPPPDHQPSPQPILSSSKIVDAIPSNDSNSLPFQDNPPLPPPSLTTHESPPKHSSQSPRGQTSQFNSNSSFVTCTPNCNINYLSHKANPSSITTPTQPHSSTTTPTQPHSLPFPFEYP</sequence>
<dbReference type="AlphaFoldDB" id="A0A9Q0F1Z6"/>
<feature type="region of interest" description="Disordered" evidence="1">
    <location>
        <begin position="265"/>
        <end position="343"/>
    </location>
</feature>
<dbReference type="EMBL" id="JAKUCV010007670">
    <property type="protein sequence ID" value="KAJ4822457.1"/>
    <property type="molecule type" value="Genomic_DNA"/>
</dbReference>
<evidence type="ECO:0000256" key="1">
    <source>
        <dbReference type="SAM" id="MobiDB-lite"/>
    </source>
</evidence>
<reference evidence="2" key="2">
    <citation type="journal article" date="2023" name="Plants (Basel)">
        <title>Annotation of the Turnera subulata (Passifloraceae) Draft Genome Reveals the S-Locus Evolved after the Divergence of Turneroideae from Passifloroideae in a Stepwise Manner.</title>
        <authorList>
            <person name="Henning P.M."/>
            <person name="Roalson E.H."/>
            <person name="Mir W."/>
            <person name="McCubbin A.G."/>
            <person name="Shore J.S."/>
        </authorList>
    </citation>
    <scope>NUCLEOTIDE SEQUENCE</scope>
    <source>
        <strain evidence="2">F60SS</strain>
    </source>
</reference>
<gene>
    <name evidence="2" type="ORF">Tsubulata_022793</name>
</gene>
<dbReference type="OrthoDB" id="1744977at2759"/>
<evidence type="ECO:0008006" key="4">
    <source>
        <dbReference type="Google" id="ProtNLM"/>
    </source>
</evidence>
<feature type="region of interest" description="Disordered" evidence="1">
    <location>
        <begin position="26"/>
        <end position="71"/>
    </location>
</feature>
<name>A0A9Q0F1Z6_9ROSI</name>
<dbReference type="PANTHER" id="PTHR34427">
    <property type="entry name" value="DUF4283 DOMAIN PROTEIN"/>
    <property type="match status" value="1"/>
</dbReference>
<evidence type="ECO:0000313" key="2">
    <source>
        <dbReference type="EMBL" id="KAJ4822457.1"/>
    </source>
</evidence>
<protein>
    <recommendedName>
        <fullName evidence="4">DUF4283 domain-containing protein</fullName>
    </recommendedName>
</protein>
<comment type="caution">
    <text evidence="2">The sequence shown here is derived from an EMBL/GenBank/DDBJ whole genome shotgun (WGS) entry which is preliminary data.</text>
</comment>
<reference evidence="2" key="1">
    <citation type="submission" date="2022-02" db="EMBL/GenBank/DDBJ databases">
        <authorList>
            <person name="Henning P.M."/>
            <person name="McCubbin A.G."/>
            <person name="Shore J.S."/>
        </authorList>
    </citation>
    <scope>NUCLEOTIDE SEQUENCE</scope>
    <source>
        <strain evidence="2">F60SS</strain>
        <tissue evidence="2">Leaves</tissue>
    </source>
</reference>
<keyword evidence="3" id="KW-1185">Reference proteome</keyword>
<feature type="compositionally biased region" description="Polar residues" evidence="1">
    <location>
        <begin position="327"/>
        <end position="343"/>
    </location>
</feature>
<organism evidence="2 3">
    <name type="scientific">Turnera subulata</name>
    <dbReference type="NCBI Taxonomy" id="218843"/>
    <lineage>
        <taxon>Eukaryota</taxon>
        <taxon>Viridiplantae</taxon>
        <taxon>Streptophyta</taxon>
        <taxon>Embryophyta</taxon>
        <taxon>Tracheophyta</taxon>
        <taxon>Spermatophyta</taxon>
        <taxon>Magnoliopsida</taxon>
        <taxon>eudicotyledons</taxon>
        <taxon>Gunneridae</taxon>
        <taxon>Pentapetalae</taxon>
        <taxon>rosids</taxon>
        <taxon>fabids</taxon>
        <taxon>Malpighiales</taxon>
        <taxon>Passifloraceae</taxon>
        <taxon>Turnera</taxon>
    </lineage>
</organism>
<feature type="compositionally biased region" description="Low complexity" evidence="1">
    <location>
        <begin position="364"/>
        <end position="385"/>
    </location>
</feature>
<accession>A0A9Q0F1Z6</accession>
<feature type="compositionally biased region" description="Polar residues" evidence="1">
    <location>
        <begin position="51"/>
        <end position="66"/>
    </location>
</feature>
<evidence type="ECO:0000313" key="3">
    <source>
        <dbReference type="Proteomes" id="UP001141552"/>
    </source>
</evidence>
<feature type="region of interest" description="Disordered" evidence="1">
    <location>
        <begin position="364"/>
        <end position="393"/>
    </location>
</feature>
<feature type="compositionally biased region" description="Pro residues" evidence="1">
    <location>
        <begin position="275"/>
        <end position="286"/>
    </location>
</feature>
<dbReference type="PANTHER" id="PTHR34427:SF5">
    <property type="entry name" value="DUF4283 DOMAIN-CONTAINING PROTEIN"/>
    <property type="match status" value="1"/>
</dbReference>